<dbReference type="EMBL" id="JAKJXP020000086">
    <property type="protein sequence ID" value="KAK7747785.1"/>
    <property type="molecule type" value="Genomic_DNA"/>
</dbReference>
<dbReference type="AlphaFoldDB" id="A0AAN9YMG7"/>
<dbReference type="InterPro" id="IPR011044">
    <property type="entry name" value="Quino_amine_DH_bsu"/>
</dbReference>
<dbReference type="Gene3D" id="2.130.10.10">
    <property type="entry name" value="YVTN repeat-like/Quinoprotein amine dehydrogenase"/>
    <property type="match status" value="2"/>
</dbReference>
<feature type="compositionally biased region" description="Low complexity" evidence="4">
    <location>
        <begin position="897"/>
        <end position="908"/>
    </location>
</feature>
<dbReference type="GO" id="GO:0045159">
    <property type="term" value="F:myosin II binding"/>
    <property type="evidence" value="ECO:0007669"/>
    <property type="project" value="TreeGrafter"/>
</dbReference>
<dbReference type="InterPro" id="IPR013905">
    <property type="entry name" value="Lgl_C_dom"/>
</dbReference>
<dbReference type="GO" id="GO:0005096">
    <property type="term" value="F:GTPase activator activity"/>
    <property type="evidence" value="ECO:0007669"/>
    <property type="project" value="TreeGrafter"/>
</dbReference>
<evidence type="ECO:0000256" key="3">
    <source>
        <dbReference type="PROSITE-ProRule" id="PRU00221"/>
    </source>
</evidence>
<gene>
    <name evidence="6" type="primary">SRO7</name>
    <name evidence="6" type="ORF">SLS62_008821</name>
</gene>
<dbReference type="InterPro" id="IPR036322">
    <property type="entry name" value="WD40_repeat_dom_sf"/>
</dbReference>
<dbReference type="FunFam" id="2.130.10.10:FF:000848">
    <property type="entry name" value="SNARE-dependent exocytosis protein (Sro7), putative"/>
    <property type="match status" value="1"/>
</dbReference>
<dbReference type="GO" id="GO:0005886">
    <property type="term" value="C:plasma membrane"/>
    <property type="evidence" value="ECO:0007669"/>
    <property type="project" value="TreeGrafter"/>
</dbReference>
<evidence type="ECO:0000256" key="1">
    <source>
        <dbReference type="ARBA" id="ARBA00008070"/>
    </source>
</evidence>
<dbReference type="GO" id="GO:0006893">
    <property type="term" value="P:Golgi to plasma membrane transport"/>
    <property type="evidence" value="ECO:0007669"/>
    <property type="project" value="TreeGrafter"/>
</dbReference>
<feature type="region of interest" description="Disordered" evidence="4">
    <location>
        <begin position="887"/>
        <end position="908"/>
    </location>
</feature>
<dbReference type="SUPFAM" id="SSF50969">
    <property type="entry name" value="YVTN repeat-like/Quinoprotein amine dehydrogenase"/>
    <property type="match status" value="1"/>
</dbReference>
<feature type="repeat" description="WD" evidence="3">
    <location>
        <begin position="235"/>
        <end position="269"/>
    </location>
</feature>
<keyword evidence="7" id="KW-1185">Reference proteome</keyword>
<dbReference type="GO" id="GO:0005737">
    <property type="term" value="C:cytoplasm"/>
    <property type="evidence" value="ECO:0007669"/>
    <property type="project" value="TreeGrafter"/>
</dbReference>
<dbReference type="SMART" id="SM00320">
    <property type="entry name" value="WD40"/>
    <property type="match status" value="3"/>
</dbReference>
<dbReference type="Pfam" id="PF08596">
    <property type="entry name" value="Lgl_C"/>
    <property type="match status" value="1"/>
</dbReference>
<evidence type="ECO:0000256" key="4">
    <source>
        <dbReference type="SAM" id="MobiDB-lite"/>
    </source>
</evidence>
<comment type="similarity">
    <text evidence="1">Belongs to the WD repeat L(2)GL family.</text>
</comment>
<dbReference type="Pfam" id="PF00400">
    <property type="entry name" value="WD40"/>
    <property type="match status" value="1"/>
</dbReference>
<dbReference type="SUPFAM" id="SSF50978">
    <property type="entry name" value="WD40 repeat-like"/>
    <property type="match status" value="1"/>
</dbReference>
<evidence type="ECO:0000256" key="2">
    <source>
        <dbReference type="ARBA" id="ARBA00022483"/>
    </source>
</evidence>
<accession>A0AAN9YMG7</accession>
<dbReference type="GO" id="GO:0019905">
    <property type="term" value="F:syntaxin binding"/>
    <property type="evidence" value="ECO:0007669"/>
    <property type="project" value="TreeGrafter"/>
</dbReference>
<sequence length="986" mass="106657">MASFLRGKQTGMQNDLSANILPGSFAPDDRSRYGINSQISCMAFEPVQSLLAVGTNESKFGSGRVYVFGQSRVHKLLIPPRTSSFANLQFCANRLVSLDTKNELIVWDLDTGKRITGFHAPGVVVTMVTDPTLDWCFLGIQNGDIYAYDLDRQRLSAFRLSSFWGQRDPSAKAVALISMQLHPRDIGKLLIAYSHGVVVYSFKQNQPTQFFEYHVPPGAPGGGGHAVDSLRKPRVTQAVWHPTGTFIVTAHDDGSLVFWDAKEARVVMARTLYDTNVDQPGTHTESSSPKHPYLKLSWCCKTNPEDSGLLIAGGQALNTPAHGLTFIELGVTPNYATSSWQVLADYCKGKRQSILETPPGAEVTNYFLVPRASPHFAGAQDPIAVLILLSSGELITLSFPSGYPISPTNQLHPSLSFVHPFATKFAVTIMDRPRWLSMVESRNQGESVLKGGAEAPRPRRRFEGRTVIQVAHADSTVRIWDVGHGDEIENPLQLQVDVARSLDRTDDVEITTMSMAPTTGEFVVGTSGGEVVIYRWGVNKFFGEKPNPRLDPNPGGLTDISRRAEPSLKSGLQPFSLYEMMQGPITVVKASDVGFMAVGSEGGFLSVIDMRGPSVMYQASMLDFAKKEKRSSFLKGHSSATEKEWPVAIEFGVMTLDEDKYSSICCFVGTNKGKVITFKLLPSAAGYTAQVAGVASLSDKVVAICPILAETGKPAYATGSAVAGLREGQDVNGLLVVVTHTEVRIFKPATAKGASKTFDDILCDAACVTEFPLSGMALVGVFGDRVARAFSLPGLKELGSAPLPMMDGSRAAGGTVVTDDGDLFCWTGPSEIAVLDVWGTGQQLENTPDTLINPNLTIPPPRPTISNMQWISGTQHVTPADLDLLIGGPDRPPSKRAAAVAAGSATATANMERELSAGRSGSGQEQEGWGDYLTRQLNERTEKLNLMNDSMDSAAESSQRWADSTSKFVQQQKRKMLFGSITGKFL</sequence>
<organism evidence="6 7">
    <name type="scientific">Diatrype stigma</name>
    <dbReference type="NCBI Taxonomy" id="117547"/>
    <lineage>
        <taxon>Eukaryota</taxon>
        <taxon>Fungi</taxon>
        <taxon>Dikarya</taxon>
        <taxon>Ascomycota</taxon>
        <taxon>Pezizomycotina</taxon>
        <taxon>Sordariomycetes</taxon>
        <taxon>Xylariomycetidae</taxon>
        <taxon>Xylariales</taxon>
        <taxon>Diatrypaceae</taxon>
        <taxon>Diatrype</taxon>
    </lineage>
</organism>
<reference evidence="6 7" key="1">
    <citation type="submission" date="2024-02" db="EMBL/GenBank/DDBJ databases">
        <title>De novo assembly and annotation of 12 fungi associated with fruit tree decline syndrome in Ontario, Canada.</title>
        <authorList>
            <person name="Sulman M."/>
            <person name="Ellouze W."/>
            <person name="Ilyukhin E."/>
        </authorList>
    </citation>
    <scope>NUCLEOTIDE SEQUENCE [LARGE SCALE GENOMIC DNA]</scope>
    <source>
        <strain evidence="6 7">M11/M66-122</strain>
    </source>
</reference>
<dbReference type="PROSITE" id="PS50082">
    <property type="entry name" value="WD_REPEATS_2"/>
    <property type="match status" value="1"/>
</dbReference>
<feature type="domain" description="Lethal giant larvae (Lgl)-like C-terminal" evidence="5">
    <location>
        <begin position="508"/>
        <end position="895"/>
    </location>
</feature>
<evidence type="ECO:0000313" key="7">
    <source>
        <dbReference type="Proteomes" id="UP001320420"/>
    </source>
</evidence>
<dbReference type="GO" id="GO:0006887">
    <property type="term" value="P:exocytosis"/>
    <property type="evidence" value="ECO:0007669"/>
    <property type="project" value="UniProtKB-KW"/>
</dbReference>
<dbReference type="Proteomes" id="UP001320420">
    <property type="component" value="Unassembled WGS sequence"/>
</dbReference>
<evidence type="ECO:0000259" key="5">
    <source>
        <dbReference type="Pfam" id="PF08596"/>
    </source>
</evidence>
<name>A0AAN9YMG7_9PEZI</name>
<keyword evidence="3" id="KW-0853">WD repeat</keyword>
<dbReference type="PANTHER" id="PTHR10241">
    <property type="entry name" value="LETHAL 2 GIANT LARVAE PROTEIN"/>
    <property type="match status" value="1"/>
</dbReference>
<dbReference type="InterPro" id="IPR015943">
    <property type="entry name" value="WD40/YVTN_repeat-like_dom_sf"/>
</dbReference>
<comment type="caution">
    <text evidence="6">The sequence shown here is derived from an EMBL/GenBank/DDBJ whole genome shotgun (WGS) entry which is preliminary data.</text>
</comment>
<dbReference type="InterPro" id="IPR001680">
    <property type="entry name" value="WD40_rpt"/>
</dbReference>
<keyword evidence="2" id="KW-0268">Exocytosis</keyword>
<protein>
    <submittedName>
        <fullName evidence="6">Lethal(2) giant larvae sro7</fullName>
    </submittedName>
</protein>
<proteinExistence type="inferred from homology"/>
<dbReference type="PANTHER" id="PTHR10241:SF25">
    <property type="entry name" value="TOMOSYN, ISOFORM C"/>
    <property type="match status" value="1"/>
</dbReference>
<evidence type="ECO:0000313" key="6">
    <source>
        <dbReference type="EMBL" id="KAK7747785.1"/>
    </source>
</evidence>